<evidence type="ECO:0000313" key="1">
    <source>
        <dbReference type="EMBL" id="MFC4805468.1"/>
    </source>
</evidence>
<proteinExistence type="predicted"/>
<name>A0ABV9QMN2_9FIRM</name>
<gene>
    <name evidence="1" type="ORF">ACFO4R_10335</name>
</gene>
<dbReference type="RefSeq" id="WP_379789033.1">
    <property type="nucleotide sequence ID" value="NZ_JBHSHL010000051.1"/>
</dbReference>
<keyword evidence="2" id="KW-1185">Reference proteome</keyword>
<sequence length="340" mass="37609">MKLTQNLKLKKPDYEDIADIEQLNENMDILDREVSKKASNSEVELKLNEKAPADHAHTEYLQKTARTQELETLEALVDKKAAVGSVYSKSDIDRMLRELKTQGITAEQVAQLITAQQILQKLKTVHGPGSGLEAASVRWTGVTGKPSSFPPTTHTHDYLGRTAKAADSELLDGHDSTYFATSTRVEQLFQLSVSGKQAHVNAINRLLGYNSGLTVNSTLSDLAWWWENKVLPHKEVVSISQTTANGATWKDHTFNVQCSSTQRGWNTPLLNMYAVIVDKKVVPVTTGAGNSAATEVTIGQNVFSVYIDTDSFSSTLYFYYQRGTITNWTTIPVAAKVMKL</sequence>
<organism evidence="1 2">
    <name type="scientific">Filifactor villosus</name>
    <dbReference type="NCBI Taxonomy" id="29374"/>
    <lineage>
        <taxon>Bacteria</taxon>
        <taxon>Bacillati</taxon>
        <taxon>Bacillota</taxon>
        <taxon>Clostridia</taxon>
        <taxon>Peptostreptococcales</taxon>
        <taxon>Filifactoraceae</taxon>
        <taxon>Filifactor</taxon>
    </lineage>
</organism>
<dbReference type="EMBL" id="JBHSHL010000051">
    <property type="protein sequence ID" value="MFC4805468.1"/>
    <property type="molecule type" value="Genomic_DNA"/>
</dbReference>
<protein>
    <submittedName>
        <fullName evidence="1">Uncharacterized protein</fullName>
    </submittedName>
</protein>
<comment type="caution">
    <text evidence="1">The sequence shown here is derived from an EMBL/GenBank/DDBJ whole genome shotgun (WGS) entry which is preliminary data.</text>
</comment>
<dbReference type="Proteomes" id="UP001595916">
    <property type="component" value="Unassembled WGS sequence"/>
</dbReference>
<accession>A0ABV9QMN2</accession>
<reference evidence="2" key="1">
    <citation type="journal article" date="2019" name="Int. J. Syst. Evol. Microbiol.">
        <title>The Global Catalogue of Microorganisms (GCM) 10K type strain sequencing project: providing services to taxonomists for standard genome sequencing and annotation.</title>
        <authorList>
            <consortium name="The Broad Institute Genomics Platform"/>
            <consortium name="The Broad Institute Genome Sequencing Center for Infectious Disease"/>
            <person name="Wu L."/>
            <person name="Ma J."/>
        </authorList>
    </citation>
    <scope>NUCLEOTIDE SEQUENCE [LARGE SCALE GENOMIC DNA]</scope>
    <source>
        <strain evidence="2">CCUG 46385</strain>
    </source>
</reference>
<evidence type="ECO:0000313" key="2">
    <source>
        <dbReference type="Proteomes" id="UP001595916"/>
    </source>
</evidence>